<feature type="region of interest" description="Disordered" evidence="7">
    <location>
        <begin position="67"/>
        <end position="87"/>
    </location>
</feature>
<dbReference type="PANTHER" id="PTHR46600:SF7">
    <property type="entry name" value="SI:DKEY-228B2.6-RELATED"/>
    <property type="match status" value="1"/>
</dbReference>
<keyword evidence="2 5" id="KW-0863">Zinc-finger</keyword>
<dbReference type="GO" id="GO:0003700">
    <property type="term" value="F:DNA-binding transcription factor activity"/>
    <property type="evidence" value="ECO:0007669"/>
    <property type="project" value="UniProtKB-UniRule"/>
</dbReference>
<evidence type="ECO:0000256" key="6">
    <source>
        <dbReference type="RuleBase" id="RU369073"/>
    </source>
</evidence>
<keyword evidence="10" id="KW-1185">Reference proteome</keyword>
<dbReference type="GO" id="GO:0000978">
    <property type="term" value="F:RNA polymerase II cis-regulatory region sequence-specific DNA binding"/>
    <property type="evidence" value="ECO:0007669"/>
    <property type="project" value="TreeGrafter"/>
</dbReference>
<dbReference type="PROSITE" id="PS50950">
    <property type="entry name" value="ZF_THAP"/>
    <property type="match status" value="1"/>
</dbReference>
<keyword evidence="1" id="KW-0479">Metal-binding</keyword>
<evidence type="ECO:0000256" key="1">
    <source>
        <dbReference type="ARBA" id="ARBA00022723"/>
    </source>
</evidence>
<dbReference type="EMBL" id="SRLO01001374">
    <property type="protein sequence ID" value="TNN38403.1"/>
    <property type="molecule type" value="Genomic_DNA"/>
</dbReference>
<feature type="domain" description="THAP-type" evidence="8">
    <location>
        <begin position="1"/>
        <end position="42"/>
    </location>
</feature>
<proteinExistence type="inferred from homology"/>
<dbReference type="SUPFAM" id="SSF57716">
    <property type="entry name" value="Glucocorticoid receptor-like (DNA-binding domain)"/>
    <property type="match status" value="1"/>
</dbReference>
<comment type="function">
    <text evidence="6">DNA-binding transcription regulator that regulates endothelial cell proliferation and G1/S cell-cycle progression. Specifically binds the 5'-[AT]NTNN[GT]GGCA[AGT]-3' core DNA sequence and acts by modulating expression of pRB-E2F cell-cycle target genes.</text>
</comment>
<dbReference type="InterPro" id="IPR006612">
    <property type="entry name" value="THAP_Znf"/>
</dbReference>
<dbReference type="OrthoDB" id="9867479at2759"/>
<keyword evidence="6" id="KW-0539">Nucleus</keyword>
<evidence type="ECO:0000256" key="5">
    <source>
        <dbReference type="PROSITE-ProRule" id="PRU00309"/>
    </source>
</evidence>
<keyword evidence="3" id="KW-0862">Zinc</keyword>
<keyword evidence="6" id="KW-0804">Transcription</keyword>
<dbReference type="InterPro" id="IPR026516">
    <property type="entry name" value="THAP1/10"/>
</dbReference>
<dbReference type="PANTHER" id="PTHR46600">
    <property type="entry name" value="THAP DOMAIN-CONTAINING"/>
    <property type="match status" value="1"/>
</dbReference>
<comment type="subcellular location">
    <subcellularLocation>
        <location evidence="6">Nucleus</location>
        <location evidence="6">Nucleoplasm</location>
    </subcellularLocation>
</comment>
<evidence type="ECO:0000256" key="4">
    <source>
        <dbReference type="ARBA" id="ARBA00023125"/>
    </source>
</evidence>
<evidence type="ECO:0000256" key="2">
    <source>
        <dbReference type="ARBA" id="ARBA00022771"/>
    </source>
</evidence>
<name>A0A4Z2FCB5_9TELE</name>
<dbReference type="AlphaFoldDB" id="A0A4Z2FCB5"/>
<accession>A0A4Z2FCB5</accession>
<reference evidence="9 10" key="1">
    <citation type="submission" date="2019-03" db="EMBL/GenBank/DDBJ databases">
        <title>First draft genome of Liparis tanakae, snailfish: a comprehensive survey of snailfish specific genes.</title>
        <authorList>
            <person name="Kim W."/>
            <person name="Song I."/>
            <person name="Jeong J.-H."/>
            <person name="Kim D."/>
            <person name="Kim S."/>
            <person name="Ryu S."/>
            <person name="Song J.Y."/>
            <person name="Lee S.K."/>
        </authorList>
    </citation>
    <scope>NUCLEOTIDE SEQUENCE [LARGE SCALE GENOMIC DNA]</scope>
    <source>
        <tissue evidence="9">Muscle</tissue>
    </source>
</reference>
<comment type="similarity">
    <text evidence="6">Belongs to the THAP1 family.</text>
</comment>
<dbReference type="GO" id="GO:0008270">
    <property type="term" value="F:zinc ion binding"/>
    <property type="evidence" value="ECO:0007669"/>
    <property type="project" value="UniProtKB-KW"/>
</dbReference>
<keyword evidence="6" id="KW-0175">Coiled coil</keyword>
<organism evidence="9 10">
    <name type="scientific">Liparis tanakae</name>
    <name type="common">Tanaka's snailfish</name>
    <dbReference type="NCBI Taxonomy" id="230148"/>
    <lineage>
        <taxon>Eukaryota</taxon>
        <taxon>Metazoa</taxon>
        <taxon>Chordata</taxon>
        <taxon>Craniata</taxon>
        <taxon>Vertebrata</taxon>
        <taxon>Euteleostomi</taxon>
        <taxon>Actinopterygii</taxon>
        <taxon>Neopterygii</taxon>
        <taxon>Teleostei</taxon>
        <taxon>Neoteleostei</taxon>
        <taxon>Acanthomorphata</taxon>
        <taxon>Eupercaria</taxon>
        <taxon>Perciformes</taxon>
        <taxon>Cottioidei</taxon>
        <taxon>Cottales</taxon>
        <taxon>Liparidae</taxon>
        <taxon>Liparis</taxon>
    </lineage>
</organism>
<evidence type="ECO:0000256" key="7">
    <source>
        <dbReference type="SAM" id="MobiDB-lite"/>
    </source>
</evidence>
<dbReference type="Pfam" id="PF05485">
    <property type="entry name" value="THAP"/>
    <property type="match status" value="1"/>
</dbReference>
<dbReference type="GO" id="GO:0001935">
    <property type="term" value="P:endothelial cell proliferation"/>
    <property type="evidence" value="ECO:0007669"/>
    <property type="project" value="UniProtKB-UniRule"/>
</dbReference>
<evidence type="ECO:0000313" key="10">
    <source>
        <dbReference type="Proteomes" id="UP000314294"/>
    </source>
</evidence>
<gene>
    <name evidence="9" type="primary">thap1_1</name>
    <name evidence="9" type="ORF">EYF80_051444</name>
</gene>
<keyword evidence="6" id="KW-0131">Cell cycle</keyword>
<dbReference type="GO" id="GO:0005654">
    <property type="term" value="C:nucleoplasm"/>
    <property type="evidence" value="ECO:0007669"/>
    <property type="project" value="UniProtKB-SubCell"/>
</dbReference>
<dbReference type="GO" id="GO:0006357">
    <property type="term" value="P:regulation of transcription by RNA polymerase II"/>
    <property type="evidence" value="ECO:0007669"/>
    <property type="project" value="TreeGrafter"/>
</dbReference>
<dbReference type="Proteomes" id="UP000314294">
    <property type="component" value="Unassembled WGS sequence"/>
</dbReference>
<evidence type="ECO:0000259" key="8">
    <source>
        <dbReference type="PROSITE" id="PS50950"/>
    </source>
</evidence>
<protein>
    <recommendedName>
        <fullName evidence="6">THAP domain-containing protein 1</fullName>
    </recommendedName>
</protein>
<keyword evidence="6" id="KW-0805">Transcription regulation</keyword>
<evidence type="ECO:0000256" key="3">
    <source>
        <dbReference type="ARBA" id="ARBA00022833"/>
    </source>
</evidence>
<sequence>MRRSNFQPTKYSNICSQHFSRDSFKRACNNRVLKENAVPSLFSAAGLKAEALEEPFPSEVHFPLSLTSDPVEEEEPEEAAGGGAGSAEYSSFSESLLLLRSWSLPSVLSWSKPWRL</sequence>
<comment type="caution">
    <text evidence="9">The sequence shown here is derived from an EMBL/GenBank/DDBJ whole genome shotgun (WGS) entry which is preliminary data.</text>
</comment>
<evidence type="ECO:0000313" key="9">
    <source>
        <dbReference type="EMBL" id="TNN38403.1"/>
    </source>
</evidence>
<keyword evidence="4 5" id="KW-0238">DNA-binding</keyword>